<dbReference type="EMBL" id="LR798231">
    <property type="protein sequence ID" value="CAB5208441.1"/>
    <property type="molecule type" value="Genomic_DNA"/>
</dbReference>
<evidence type="ECO:0000313" key="1">
    <source>
        <dbReference type="EMBL" id="CAB4125492.1"/>
    </source>
</evidence>
<sequence>MDPKLQAELDEINRLSIQIRAEVAEMKTAFSVLRDRTTPTVEELVKQGHIWKKWYAWRPVKDIHGRWHWRKDVYRMVGNTYVDQENWLWYHYGTVFDVIRTTDNANSIS</sequence>
<evidence type="ECO:0000313" key="2">
    <source>
        <dbReference type="EMBL" id="CAB5208441.1"/>
    </source>
</evidence>
<organism evidence="1">
    <name type="scientific">uncultured Caudovirales phage</name>
    <dbReference type="NCBI Taxonomy" id="2100421"/>
    <lineage>
        <taxon>Viruses</taxon>
        <taxon>Duplodnaviria</taxon>
        <taxon>Heunggongvirae</taxon>
        <taxon>Uroviricota</taxon>
        <taxon>Caudoviricetes</taxon>
        <taxon>Peduoviridae</taxon>
        <taxon>Maltschvirus</taxon>
        <taxon>Maltschvirus maltsch</taxon>
    </lineage>
</organism>
<gene>
    <name evidence="2" type="ORF">UFOVP181_24</name>
    <name evidence="1" type="ORF">UFOVP57_139</name>
</gene>
<dbReference type="EMBL" id="LR796187">
    <property type="protein sequence ID" value="CAB4125492.1"/>
    <property type="molecule type" value="Genomic_DNA"/>
</dbReference>
<accession>A0A6J5KVU8</accession>
<name>A0A6J5KVU8_9CAUD</name>
<reference evidence="1" key="1">
    <citation type="submission" date="2020-04" db="EMBL/GenBank/DDBJ databases">
        <authorList>
            <person name="Chiriac C."/>
            <person name="Salcher M."/>
            <person name="Ghai R."/>
            <person name="Kavagutti S V."/>
        </authorList>
    </citation>
    <scope>NUCLEOTIDE SEQUENCE</scope>
</reference>
<protein>
    <submittedName>
        <fullName evidence="1">Uncharacterized protein</fullName>
    </submittedName>
</protein>
<proteinExistence type="predicted"/>